<sequence length="101" mass="11385">MSVSKSSTTHGTSVEVLDSAPEKFDEERLPQYVENPMSPNTSVSAQQSTKSKSSRIKSAVWSYLKGDMYQHHPAFVQERRITSMMESQRSIDHPQNARGPE</sequence>
<evidence type="ECO:0000256" key="1">
    <source>
        <dbReference type="SAM" id="MobiDB-lite"/>
    </source>
</evidence>
<evidence type="ECO:0000313" key="3">
    <source>
        <dbReference type="Proteomes" id="UP000631181"/>
    </source>
</evidence>
<dbReference type="EMBL" id="WIWV01000012">
    <property type="protein sequence ID" value="KAF7718725.1"/>
    <property type="molecule type" value="Genomic_DNA"/>
</dbReference>
<comment type="caution">
    <text evidence="2">The sequence shown here is derived from an EMBL/GenBank/DDBJ whole genome shotgun (WGS) entry which is preliminary data.</text>
</comment>
<feature type="compositionally biased region" description="Basic and acidic residues" evidence="1">
    <location>
        <begin position="20"/>
        <end position="29"/>
    </location>
</feature>
<accession>A0A8J8W967</accession>
<name>A0A8J8W967_9EURO</name>
<feature type="compositionally biased region" description="Polar residues" evidence="1">
    <location>
        <begin position="1"/>
        <end position="12"/>
    </location>
</feature>
<protein>
    <submittedName>
        <fullName evidence="2">Uncharacterized protein</fullName>
    </submittedName>
</protein>
<dbReference type="OrthoDB" id="4368465at2759"/>
<dbReference type="AlphaFoldDB" id="A0A8J8W967"/>
<evidence type="ECO:0000313" key="2">
    <source>
        <dbReference type="EMBL" id="KAF7718725.1"/>
    </source>
</evidence>
<feature type="compositionally biased region" description="Polar residues" evidence="1">
    <location>
        <begin position="37"/>
        <end position="51"/>
    </location>
</feature>
<organism evidence="2 3">
    <name type="scientific">Penicillium ucsense</name>
    <dbReference type="NCBI Taxonomy" id="2839758"/>
    <lineage>
        <taxon>Eukaryota</taxon>
        <taxon>Fungi</taxon>
        <taxon>Dikarya</taxon>
        <taxon>Ascomycota</taxon>
        <taxon>Pezizomycotina</taxon>
        <taxon>Eurotiomycetes</taxon>
        <taxon>Eurotiomycetidae</taxon>
        <taxon>Eurotiales</taxon>
        <taxon>Aspergillaceae</taxon>
        <taxon>Penicillium</taxon>
    </lineage>
</organism>
<gene>
    <name evidence="2" type="ORF">PECM_001144</name>
</gene>
<proteinExistence type="predicted"/>
<feature type="region of interest" description="Disordered" evidence="1">
    <location>
        <begin position="1"/>
        <end position="57"/>
    </location>
</feature>
<reference evidence="2" key="1">
    <citation type="journal article" date="2020" name="Front. Microbiol.">
        <title>Gene regulatory networks of Penicillium echinulatum 2HH and Penicillium oxalicum 114-2 inferred by a computational biology approach.</title>
        <authorList>
            <person name="Lenz A.R."/>
            <person name="Galan-Vasquez E."/>
            <person name="Balbinot E."/>
            <person name="De Abreu F.P."/>
            <person name="De Oliveira N.S."/>
            <person name="Da Rosa L.O."/>
            <person name="De Avila E Silva S."/>
            <person name="Camassola M."/>
            <person name="Dillon A.J.P."/>
            <person name="Perez-Rueda E."/>
        </authorList>
    </citation>
    <scope>NUCLEOTIDE SEQUENCE</scope>
    <source>
        <strain evidence="2">S1M29</strain>
    </source>
</reference>
<dbReference type="Proteomes" id="UP000631181">
    <property type="component" value="Unassembled WGS sequence"/>
</dbReference>
<keyword evidence="3" id="KW-1185">Reference proteome</keyword>